<dbReference type="Pfam" id="PF13538">
    <property type="entry name" value="UvrD_C_2"/>
    <property type="match status" value="1"/>
</dbReference>
<reference evidence="2 3" key="1">
    <citation type="journal article" date="2011" name="Front. Microbiol.">
        <title>Two Strains of Crocosphaera watsonii with Highly Conserved Genomes are Distinguished by Strain-Specific Features.</title>
        <authorList>
            <person name="Bench S.R."/>
            <person name="Ilikchyan I.N."/>
            <person name="Tripp H.J."/>
            <person name="Zehr J.P."/>
        </authorList>
    </citation>
    <scope>NUCLEOTIDE SEQUENCE [LARGE SCALE GENOMIC DNA]</scope>
    <source>
        <strain evidence="2 3">WH 0003</strain>
    </source>
</reference>
<dbReference type="InterPro" id="IPR027417">
    <property type="entry name" value="P-loop_NTPase"/>
</dbReference>
<dbReference type="Proteomes" id="UP000003477">
    <property type="component" value="Unassembled WGS sequence"/>
</dbReference>
<dbReference type="CDD" id="cd18809">
    <property type="entry name" value="SF1_C_RecD"/>
    <property type="match status" value="1"/>
</dbReference>
<organism evidence="2 3">
    <name type="scientific">Crocosphaera watsonii WH 0003</name>
    <dbReference type="NCBI Taxonomy" id="423471"/>
    <lineage>
        <taxon>Bacteria</taxon>
        <taxon>Bacillati</taxon>
        <taxon>Cyanobacteriota</taxon>
        <taxon>Cyanophyceae</taxon>
        <taxon>Oscillatoriophycideae</taxon>
        <taxon>Chroococcales</taxon>
        <taxon>Aphanothecaceae</taxon>
        <taxon>Crocosphaera</taxon>
    </lineage>
</organism>
<dbReference type="SUPFAM" id="SSF52540">
    <property type="entry name" value="P-loop containing nucleoside triphosphate hydrolases"/>
    <property type="match status" value="1"/>
</dbReference>
<dbReference type="AlphaFoldDB" id="G5JCW8"/>
<dbReference type="Pfam" id="PF13604">
    <property type="entry name" value="AAA_30"/>
    <property type="match status" value="1"/>
</dbReference>
<dbReference type="EMBL" id="AESD01000812">
    <property type="protein sequence ID" value="EHJ09978.1"/>
    <property type="molecule type" value="Genomic_DNA"/>
</dbReference>
<protein>
    <recommendedName>
        <fullName evidence="1">UvrD-like helicase C-terminal domain-containing protein</fullName>
    </recommendedName>
</protein>
<comment type="caution">
    <text evidence="2">The sequence shown here is derived from an EMBL/GenBank/DDBJ whole genome shotgun (WGS) entry which is preliminary data.</text>
</comment>
<evidence type="ECO:0000313" key="3">
    <source>
        <dbReference type="Proteomes" id="UP000003477"/>
    </source>
</evidence>
<dbReference type="InterPro" id="IPR027785">
    <property type="entry name" value="UvrD-like_helicase_C"/>
</dbReference>
<dbReference type="Gene3D" id="3.40.50.300">
    <property type="entry name" value="P-loop containing nucleotide triphosphate hydrolases"/>
    <property type="match status" value="3"/>
</dbReference>
<dbReference type="PATRIC" id="fig|423471.3.peg.4918"/>
<name>G5JCW8_CROWT</name>
<evidence type="ECO:0000259" key="1">
    <source>
        <dbReference type="Pfam" id="PF13538"/>
    </source>
</evidence>
<sequence length="397" mass="46437">MTKVIQWLKENEYKYVVAAPTNKAAKNLTQIARSQGINLEATTVAKLLRLQPTIDLNTGQQTFEFNSEKELELKDYEVIIIDEYSMLNKENFGDLQQAVKGEKTKFIFVGDSSQLPPVKEKEPIVSKHPSIKRSANLTQIVRYDGEIVKVAENIRSNPQWNRQTYPFETSADGTIIKLNTDDWFREALKHFKQEEWLINADYVRIIAWRNKTVDKYNQAIREGLYGENVEQLVVEDRLIAKKPVFRSLPGGRKREKKIILNNSEECKVIEAPKMNYNEQYKWEFYQVKVRTDEGGIIELRILTEEAEEKRQKKLKQLAKRAIEEENYAEKKKRWVMYFELDELFDNMAYAYALTCHKAQGSSIDNVFLLVSDMYYCQDKQKIIYTGLTRAKKCCYVG</sequence>
<gene>
    <name evidence="2" type="ORF">CWATWH0003_5265</name>
</gene>
<feature type="domain" description="UvrD-like helicase C-terminal" evidence="1">
    <location>
        <begin position="349"/>
        <end position="396"/>
    </location>
</feature>
<accession>G5JCW8</accession>
<proteinExistence type="predicted"/>
<evidence type="ECO:0000313" key="2">
    <source>
        <dbReference type="EMBL" id="EHJ09978.1"/>
    </source>
</evidence>